<accession>A0A1G8LE15</accession>
<proteinExistence type="predicted"/>
<dbReference type="EMBL" id="PNHE01000033">
    <property type="protein sequence ID" value="PMC57954.1"/>
    <property type="molecule type" value="Genomic_DNA"/>
</dbReference>
<gene>
    <name evidence="1" type="ORF">CJ205_06885</name>
</gene>
<organism evidence="1 2">
    <name type="scientific">Dolosicoccus paucivorans</name>
    <dbReference type="NCBI Taxonomy" id="84521"/>
    <lineage>
        <taxon>Bacteria</taxon>
        <taxon>Bacillati</taxon>
        <taxon>Bacillota</taxon>
        <taxon>Bacilli</taxon>
        <taxon>Lactobacillales</taxon>
        <taxon>Aerococcaceae</taxon>
        <taxon>Dolosicoccus</taxon>
    </lineage>
</organism>
<dbReference type="Proteomes" id="UP000235682">
    <property type="component" value="Unassembled WGS sequence"/>
</dbReference>
<reference evidence="1 2" key="1">
    <citation type="submission" date="2017-09" db="EMBL/GenBank/DDBJ databases">
        <title>Bacterial strain isolated from the female urinary microbiota.</title>
        <authorList>
            <person name="Thomas-White K."/>
            <person name="Kumar N."/>
            <person name="Forster S."/>
            <person name="Putonti C."/>
            <person name="Lawley T."/>
            <person name="Wolfe A.J."/>
        </authorList>
    </citation>
    <scope>NUCLEOTIDE SEQUENCE [LARGE SCALE GENOMIC DNA]</scope>
    <source>
        <strain evidence="1 2">UMB0852</strain>
    </source>
</reference>
<sequence>MTTNFYQKLELLPHPQDQKQWIAEITGPDETYHVKREFLPLEEDHYRIYDGWYQIHGTFPSAQTPFTKEYCYVQDGQMVRNRSYRQTLSELDQITAFESKRVERLKDYIKDHLDDIYQQVPHEMVQEALFEQKDQLSFINTSSELYQGLHQLLFQKERYIKRFQEGIKKWHEFDQDA</sequence>
<keyword evidence="2" id="KW-1185">Reference proteome</keyword>
<name>A0A1G8LE15_9LACT</name>
<dbReference type="STRING" id="84521.SAMN04487994_101930"/>
<comment type="caution">
    <text evidence="1">The sequence shown here is derived from an EMBL/GenBank/DDBJ whole genome shotgun (WGS) entry which is preliminary data.</text>
</comment>
<dbReference type="AlphaFoldDB" id="A0A1G8LE15"/>
<dbReference type="OrthoDB" id="2165349at2"/>
<evidence type="ECO:0000313" key="2">
    <source>
        <dbReference type="Proteomes" id="UP000235682"/>
    </source>
</evidence>
<protein>
    <submittedName>
        <fullName evidence="1">Uncharacterized protein</fullName>
    </submittedName>
</protein>
<dbReference type="RefSeq" id="WP_006700815.1">
    <property type="nucleotide sequence ID" value="NZ_FNEL01000019.1"/>
</dbReference>
<evidence type="ECO:0000313" key="1">
    <source>
        <dbReference type="EMBL" id="PMC57954.1"/>
    </source>
</evidence>